<feature type="compositionally biased region" description="Gly residues" evidence="1">
    <location>
        <begin position="137"/>
        <end position="152"/>
    </location>
</feature>
<keyword evidence="2" id="KW-0732">Signal</keyword>
<accession>A0A139WE22</accession>
<dbReference type="EMBL" id="KQ971357">
    <property type="protein sequence ID" value="KYB26091.1"/>
    <property type="molecule type" value="Genomic_DNA"/>
</dbReference>
<dbReference type="PANTHER" id="PTHR39956">
    <property type="entry name" value="GH09530P-RELATED"/>
    <property type="match status" value="1"/>
</dbReference>
<dbReference type="eggNOG" id="ENOG502SDVU">
    <property type="taxonomic scope" value="Eukaryota"/>
</dbReference>
<dbReference type="OrthoDB" id="8122555at2759"/>
<evidence type="ECO:0000313" key="4">
    <source>
        <dbReference type="Proteomes" id="UP000007266"/>
    </source>
</evidence>
<evidence type="ECO:0000256" key="2">
    <source>
        <dbReference type="SAM" id="SignalP"/>
    </source>
</evidence>
<reference evidence="3 4" key="1">
    <citation type="journal article" date="2008" name="Nature">
        <title>The genome of the model beetle and pest Tribolium castaneum.</title>
        <authorList>
            <consortium name="Tribolium Genome Sequencing Consortium"/>
            <person name="Richards S."/>
            <person name="Gibbs R.A."/>
            <person name="Weinstock G.M."/>
            <person name="Brown S.J."/>
            <person name="Denell R."/>
            <person name="Beeman R.W."/>
            <person name="Gibbs R."/>
            <person name="Beeman R.W."/>
            <person name="Brown S.J."/>
            <person name="Bucher G."/>
            <person name="Friedrich M."/>
            <person name="Grimmelikhuijzen C.J."/>
            <person name="Klingler M."/>
            <person name="Lorenzen M."/>
            <person name="Richards S."/>
            <person name="Roth S."/>
            <person name="Schroder R."/>
            <person name="Tautz D."/>
            <person name="Zdobnov E.M."/>
            <person name="Muzny D."/>
            <person name="Gibbs R.A."/>
            <person name="Weinstock G.M."/>
            <person name="Attaway T."/>
            <person name="Bell S."/>
            <person name="Buhay C.J."/>
            <person name="Chandrabose M.N."/>
            <person name="Chavez D."/>
            <person name="Clerk-Blankenburg K.P."/>
            <person name="Cree A."/>
            <person name="Dao M."/>
            <person name="Davis C."/>
            <person name="Chacko J."/>
            <person name="Dinh H."/>
            <person name="Dugan-Rocha S."/>
            <person name="Fowler G."/>
            <person name="Garner T.T."/>
            <person name="Garnes J."/>
            <person name="Gnirke A."/>
            <person name="Hawes A."/>
            <person name="Hernandez J."/>
            <person name="Hines S."/>
            <person name="Holder M."/>
            <person name="Hume J."/>
            <person name="Jhangiani S.N."/>
            <person name="Joshi V."/>
            <person name="Khan Z.M."/>
            <person name="Jackson L."/>
            <person name="Kovar C."/>
            <person name="Kowis A."/>
            <person name="Lee S."/>
            <person name="Lewis L.R."/>
            <person name="Margolis J."/>
            <person name="Morgan M."/>
            <person name="Nazareth L.V."/>
            <person name="Nguyen N."/>
            <person name="Okwuonu G."/>
            <person name="Parker D."/>
            <person name="Richards S."/>
            <person name="Ruiz S.J."/>
            <person name="Santibanez J."/>
            <person name="Savard J."/>
            <person name="Scherer S.E."/>
            <person name="Schneider B."/>
            <person name="Sodergren E."/>
            <person name="Tautz D."/>
            <person name="Vattahil S."/>
            <person name="Villasana D."/>
            <person name="White C.S."/>
            <person name="Wright R."/>
            <person name="Park Y."/>
            <person name="Beeman R.W."/>
            <person name="Lord J."/>
            <person name="Oppert B."/>
            <person name="Lorenzen M."/>
            <person name="Brown S."/>
            <person name="Wang L."/>
            <person name="Savard J."/>
            <person name="Tautz D."/>
            <person name="Richards S."/>
            <person name="Weinstock G."/>
            <person name="Gibbs R.A."/>
            <person name="Liu Y."/>
            <person name="Worley K."/>
            <person name="Weinstock G."/>
            <person name="Elsik C.G."/>
            <person name="Reese J.T."/>
            <person name="Elhaik E."/>
            <person name="Landan G."/>
            <person name="Graur D."/>
            <person name="Arensburger P."/>
            <person name="Atkinson P."/>
            <person name="Beeman R.W."/>
            <person name="Beidler J."/>
            <person name="Brown S.J."/>
            <person name="Demuth J.P."/>
            <person name="Drury D.W."/>
            <person name="Du Y.Z."/>
            <person name="Fujiwara H."/>
            <person name="Lorenzen M."/>
            <person name="Maselli V."/>
            <person name="Osanai M."/>
            <person name="Park Y."/>
            <person name="Robertson H.M."/>
            <person name="Tu Z."/>
            <person name="Wang J.J."/>
            <person name="Wang S."/>
            <person name="Richards S."/>
            <person name="Song H."/>
            <person name="Zhang L."/>
            <person name="Sodergren E."/>
            <person name="Werner D."/>
            <person name="Stanke M."/>
            <person name="Morgenstern B."/>
            <person name="Solovyev V."/>
            <person name="Kosarev P."/>
            <person name="Brown G."/>
            <person name="Chen H.C."/>
            <person name="Ermolaeva O."/>
            <person name="Hlavina W."/>
            <person name="Kapustin Y."/>
            <person name="Kiryutin B."/>
            <person name="Kitts P."/>
            <person name="Maglott D."/>
            <person name="Pruitt K."/>
            <person name="Sapojnikov V."/>
            <person name="Souvorov A."/>
            <person name="Mackey A.J."/>
            <person name="Waterhouse R.M."/>
            <person name="Wyder S."/>
            <person name="Zdobnov E.M."/>
            <person name="Zdobnov E.M."/>
            <person name="Wyder S."/>
            <person name="Kriventseva E.V."/>
            <person name="Kadowaki T."/>
            <person name="Bork P."/>
            <person name="Aranda M."/>
            <person name="Bao R."/>
            <person name="Beermann A."/>
            <person name="Berns N."/>
            <person name="Bolognesi R."/>
            <person name="Bonneton F."/>
            <person name="Bopp D."/>
            <person name="Brown S.J."/>
            <person name="Bucher G."/>
            <person name="Butts T."/>
            <person name="Chaumot A."/>
            <person name="Denell R.E."/>
            <person name="Ferrier D.E."/>
            <person name="Friedrich M."/>
            <person name="Gordon C.M."/>
            <person name="Jindra M."/>
            <person name="Klingler M."/>
            <person name="Lan Q."/>
            <person name="Lattorff H.M."/>
            <person name="Laudet V."/>
            <person name="von Levetsow C."/>
            <person name="Liu Z."/>
            <person name="Lutz R."/>
            <person name="Lynch J.A."/>
            <person name="da Fonseca R.N."/>
            <person name="Posnien N."/>
            <person name="Reuter R."/>
            <person name="Roth S."/>
            <person name="Savard J."/>
            <person name="Schinko J.B."/>
            <person name="Schmitt C."/>
            <person name="Schoppmeier M."/>
            <person name="Schroder R."/>
            <person name="Shippy T.D."/>
            <person name="Simonnet F."/>
            <person name="Marques-Souza H."/>
            <person name="Tautz D."/>
            <person name="Tomoyasu Y."/>
            <person name="Trauner J."/>
            <person name="Van der Zee M."/>
            <person name="Vervoort M."/>
            <person name="Wittkopp N."/>
            <person name="Wimmer E.A."/>
            <person name="Yang X."/>
            <person name="Jones A.K."/>
            <person name="Sattelle D.B."/>
            <person name="Ebert P.R."/>
            <person name="Nelson D."/>
            <person name="Scott J.G."/>
            <person name="Beeman R.W."/>
            <person name="Muthukrishnan S."/>
            <person name="Kramer K.J."/>
            <person name="Arakane Y."/>
            <person name="Beeman R.W."/>
            <person name="Zhu Q."/>
            <person name="Hogenkamp D."/>
            <person name="Dixit R."/>
            <person name="Oppert B."/>
            <person name="Jiang H."/>
            <person name="Zou Z."/>
            <person name="Marshall J."/>
            <person name="Elpidina E."/>
            <person name="Vinokurov K."/>
            <person name="Oppert C."/>
            <person name="Zou Z."/>
            <person name="Evans J."/>
            <person name="Lu Z."/>
            <person name="Zhao P."/>
            <person name="Sumathipala N."/>
            <person name="Altincicek B."/>
            <person name="Vilcinskas A."/>
            <person name="Williams M."/>
            <person name="Hultmark D."/>
            <person name="Hetru C."/>
            <person name="Jiang H."/>
            <person name="Grimmelikhuijzen C.J."/>
            <person name="Hauser F."/>
            <person name="Cazzamali G."/>
            <person name="Williamson M."/>
            <person name="Park Y."/>
            <person name="Li B."/>
            <person name="Tanaka Y."/>
            <person name="Predel R."/>
            <person name="Neupert S."/>
            <person name="Schachtner J."/>
            <person name="Verleyen P."/>
            <person name="Raible F."/>
            <person name="Bork P."/>
            <person name="Friedrich M."/>
            <person name="Walden K.K."/>
            <person name="Robertson H.M."/>
            <person name="Angeli S."/>
            <person name="Foret S."/>
            <person name="Bucher G."/>
            <person name="Schuetz S."/>
            <person name="Maleszka R."/>
            <person name="Wimmer E.A."/>
            <person name="Beeman R.W."/>
            <person name="Lorenzen M."/>
            <person name="Tomoyasu Y."/>
            <person name="Miller S.C."/>
            <person name="Grossmann D."/>
            <person name="Bucher G."/>
        </authorList>
    </citation>
    <scope>NUCLEOTIDE SEQUENCE [LARGE SCALE GENOMIC DNA]</scope>
    <source>
        <strain evidence="3 4">Georgia GA2</strain>
    </source>
</reference>
<name>A0A139WE22_TRICA</name>
<dbReference type="PANTHER" id="PTHR39956:SF1">
    <property type="entry name" value="GH09530P-RELATED"/>
    <property type="match status" value="1"/>
</dbReference>
<feature type="chain" id="PRO_5007299800" evidence="2">
    <location>
        <begin position="20"/>
        <end position="259"/>
    </location>
</feature>
<feature type="signal peptide" evidence="2">
    <location>
        <begin position="1"/>
        <end position="19"/>
    </location>
</feature>
<proteinExistence type="predicted"/>
<feature type="compositionally biased region" description="Low complexity" evidence="1">
    <location>
        <begin position="153"/>
        <end position="212"/>
    </location>
</feature>
<keyword evidence="4" id="KW-1185">Reference proteome</keyword>
<sequence>MKSWLVCAFMLACLELGESYSKYGRTCKDIGCLTNEVCVMETDPCSYYQRQNECGSYPTCKKMDNAGPPTCKSYVCPPTKVCRMDGATPKCVDDHSKVGRVGYDTTELKSADQPSGNIYPNLPRGETTPRPNIGYQGPPGQGYQGGQIGSGYPGQAKPYPQGYPQQTYPQQPYPGYNGYNNQQGGYRGGYPQQNGYPNYNYNGQYPNNYQGGYNPYGQNRYGQNSGASSGGFVDSLTSALKKYGLFYMIGAFYYQRIWG</sequence>
<protein>
    <submittedName>
        <fullName evidence="3">Uncharacterized protein</fullName>
    </submittedName>
</protein>
<evidence type="ECO:0000256" key="1">
    <source>
        <dbReference type="SAM" id="MobiDB-lite"/>
    </source>
</evidence>
<dbReference type="AlphaFoldDB" id="A0A139WE22"/>
<evidence type="ECO:0000313" key="3">
    <source>
        <dbReference type="EMBL" id="KYB26091.1"/>
    </source>
</evidence>
<organism evidence="3 4">
    <name type="scientific">Tribolium castaneum</name>
    <name type="common">Red flour beetle</name>
    <dbReference type="NCBI Taxonomy" id="7070"/>
    <lineage>
        <taxon>Eukaryota</taxon>
        <taxon>Metazoa</taxon>
        <taxon>Ecdysozoa</taxon>
        <taxon>Arthropoda</taxon>
        <taxon>Hexapoda</taxon>
        <taxon>Insecta</taxon>
        <taxon>Pterygota</taxon>
        <taxon>Neoptera</taxon>
        <taxon>Endopterygota</taxon>
        <taxon>Coleoptera</taxon>
        <taxon>Polyphaga</taxon>
        <taxon>Cucujiformia</taxon>
        <taxon>Tenebrionidae</taxon>
        <taxon>Tenebrionidae incertae sedis</taxon>
        <taxon>Tribolium</taxon>
    </lineage>
</organism>
<reference evidence="3 4" key="2">
    <citation type="journal article" date="2010" name="Nucleic Acids Res.">
        <title>BeetleBase in 2010: revisions to provide comprehensive genomic information for Tribolium castaneum.</title>
        <authorList>
            <person name="Kim H.S."/>
            <person name="Murphy T."/>
            <person name="Xia J."/>
            <person name="Caragea D."/>
            <person name="Park Y."/>
            <person name="Beeman R.W."/>
            <person name="Lorenzen M.D."/>
            <person name="Butcher S."/>
            <person name="Manak J.R."/>
            <person name="Brown S.J."/>
        </authorList>
    </citation>
    <scope>GENOME REANNOTATION</scope>
    <source>
        <strain evidence="3 4">Georgia GA2</strain>
    </source>
</reference>
<feature type="region of interest" description="Disordered" evidence="1">
    <location>
        <begin position="104"/>
        <end position="212"/>
    </location>
</feature>
<dbReference type="Proteomes" id="UP000007266">
    <property type="component" value="Linkage group 8"/>
</dbReference>
<gene>
    <name evidence="3" type="primary">AUGUSTUS-3.0.2_06138</name>
    <name evidence="3" type="ORF">TcasGA2_TC006138</name>
</gene>